<dbReference type="Proteomes" id="UP000187406">
    <property type="component" value="Unassembled WGS sequence"/>
</dbReference>
<dbReference type="AlphaFoldDB" id="A0A1Q3C3R4"/>
<protein>
    <submittedName>
        <fullName evidence="3">Prolamin_like domain-containing protein</fullName>
    </submittedName>
</protein>
<reference evidence="4" key="1">
    <citation type="submission" date="2016-04" db="EMBL/GenBank/DDBJ databases">
        <title>Cephalotus genome sequencing.</title>
        <authorList>
            <person name="Fukushima K."/>
            <person name="Hasebe M."/>
            <person name="Fang X."/>
        </authorList>
    </citation>
    <scope>NUCLEOTIDE SEQUENCE [LARGE SCALE GENOMIC DNA]</scope>
    <source>
        <strain evidence="4">cv. St1</strain>
    </source>
</reference>
<feature type="non-terminal residue" evidence="3">
    <location>
        <position position="121"/>
    </location>
</feature>
<organism evidence="3 4">
    <name type="scientific">Cephalotus follicularis</name>
    <name type="common">Albany pitcher plant</name>
    <dbReference type="NCBI Taxonomy" id="3775"/>
    <lineage>
        <taxon>Eukaryota</taxon>
        <taxon>Viridiplantae</taxon>
        <taxon>Streptophyta</taxon>
        <taxon>Embryophyta</taxon>
        <taxon>Tracheophyta</taxon>
        <taxon>Spermatophyta</taxon>
        <taxon>Magnoliopsida</taxon>
        <taxon>eudicotyledons</taxon>
        <taxon>Gunneridae</taxon>
        <taxon>Pentapetalae</taxon>
        <taxon>rosids</taxon>
        <taxon>fabids</taxon>
        <taxon>Oxalidales</taxon>
        <taxon>Cephalotaceae</taxon>
        <taxon>Cephalotus</taxon>
    </lineage>
</organism>
<comment type="caution">
    <text evidence="3">The sequence shown here is derived from an EMBL/GenBank/DDBJ whole genome shotgun (WGS) entry which is preliminary data.</text>
</comment>
<keyword evidence="1" id="KW-0732">Signal</keyword>
<dbReference type="InParanoid" id="A0A1Q3C3R4"/>
<evidence type="ECO:0000313" key="4">
    <source>
        <dbReference type="Proteomes" id="UP000187406"/>
    </source>
</evidence>
<dbReference type="Pfam" id="PF05617">
    <property type="entry name" value="Prolamin_like"/>
    <property type="match status" value="1"/>
</dbReference>
<dbReference type="GO" id="GO:0009567">
    <property type="term" value="P:double fertilization forming a zygote and endosperm"/>
    <property type="evidence" value="ECO:0007669"/>
    <property type="project" value="TreeGrafter"/>
</dbReference>
<gene>
    <name evidence="3" type="ORF">CFOL_v3_18347</name>
</gene>
<accession>A0A1Q3C3R4</accession>
<dbReference type="PANTHER" id="PTHR31181">
    <property type="entry name" value="EGG CELL-SECRETED PROTEIN 1.4"/>
    <property type="match status" value="1"/>
</dbReference>
<dbReference type="GO" id="GO:2000008">
    <property type="term" value="P:regulation of protein localization to cell surface"/>
    <property type="evidence" value="ECO:0007669"/>
    <property type="project" value="TreeGrafter"/>
</dbReference>
<dbReference type="InterPro" id="IPR008502">
    <property type="entry name" value="Prolamin-like"/>
</dbReference>
<dbReference type="GO" id="GO:0080155">
    <property type="term" value="P:regulation of double fertilization forming a zygote and endosperm"/>
    <property type="evidence" value="ECO:0007669"/>
    <property type="project" value="TreeGrafter"/>
</dbReference>
<evidence type="ECO:0000256" key="1">
    <source>
        <dbReference type="ARBA" id="ARBA00022729"/>
    </source>
</evidence>
<dbReference type="OrthoDB" id="1862203at2759"/>
<evidence type="ECO:0000259" key="2">
    <source>
        <dbReference type="Pfam" id="PF05617"/>
    </source>
</evidence>
<dbReference type="GO" id="GO:0031982">
    <property type="term" value="C:vesicle"/>
    <property type="evidence" value="ECO:0007669"/>
    <property type="project" value="TreeGrafter"/>
</dbReference>
<feature type="domain" description="Prolamin-like" evidence="2">
    <location>
        <begin position="47"/>
        <end position="110"/>
    </location>
</feature>
<dbReference type="EMBL" id="BDDD01001283">
    <property type="protein sequence ID" value="GAV74867.1"/>
    <property type="molecule type" value="Genomic_DNA"/>
</dbReference>
<keyword evidence="4" id="KW-1185">Reference proteome</keyword>
<feature type="non-terminal residue" evidence="3">
    <location>
        <position position="1"/>
    </location>
</feature>
<proteinExistence type="predicted"/>
<dbReference type="PANTHER" id="PTHR31181:SF67">
    <property type="entry name" value="PROLAMIN-LIKE PROTEIN (DUF1278)"/>
    <property type="match status" value="1"/>
</dbReference>
<dbReference type="STRING" id="3775.A0A1Q3C3R4"/>
<dbReference type="GO" id="GO:0005576">
    <property type="term" value="C:extracellular region"/>
    <property type="evidence" value="ECO:0007669"/>
    <property type="project" value="TreeGrafter"/>
</dbReference>
<name>A0A1Q3C3R4_CEPFO</name>
<evidence type="ECO:0000313" key="3">
    <source>
        <dbReference type="EMBL" id="GAV74867.1"/>
    </source>
</evidence>
<sequence>PTYPPYPWPWGWGQQYPPQPTYPWQPPPQTAYPWPWGPPRVDPKVTKCWSHLQDVEACTQEILSSFWSLNFSLGPACCKAISELDKDCFDNMFSQFNSPFFGPLLKEHCSHQTFPPPPPHP</sequence>